<dbReference type="RefSeq" id="WP_097125685.1">
    <property type="nucleotide sequence ID" value="NZ_OCNH01000001.1"/>
</dbReference>
<feature type="signal peptide" evidence="6">
    <location>
        <begin position="1"/>
        <end position="24"/>
    </location>
</feature>
<reference evidence="10" key="1">
    <citation type="submission" date="2017-09" db="EMBL/GenBank/DDBJ databases">
        <authorList>
            <person name="Varghese N."/>
            <person name="Submissions S."/>
        </authorList>
    </citation>
    <scope>NUCLEOTIDE SEQUENCE [LARGE SCALE GENOMIC DNA]</scope>
    <source>
        <strain evidence="10">DSM 29961</strain>
    </source>
</reference>
<comment type="similarity">
    <text evidence="2">Belongs to the SusD family.</text>
</comment>
<dbReference type="Gene3D" id="1.25.40.390">
    <property type="match status" value="1"/>
</dbReference>
<evidence type="ECO:0000313" key="10">
    <source>
        <dbReference type="Proteomes" id="UP000219452"/>
    </source>
</evidence>
<evidence type="ECO:0000259" key="7">
    <source>
        <dbReference type="Pfam" id="PF07980"/>
    </source>
</evidence>
<proteinExistence type="inferred from homology"/>
<protein>
    <submittedName>
        <fullName evidence="9">Starch-binding associating with outer membrane</fullName>
    </submittedName>
</protein>
<dbReference type="SUPFAM" id="SSF48452">
    <property type="entry name" value="TPR-like"/>
    <property type="match status" value="1"/>
</dbReference>
<dbReference type="InterPro" id="IPR011990">
    <property type="entry name" value="TPR-like_helical_dom_sf"/>
</dbReference>
<organism evidence="9 10">
    <name type="scientific">Spirosoma fluviale</name>
    <dbReference type="NCBI Taxonomy" id="1597977"/>
    <lineage>
        <taxon>Bacteria</taxon>
        <taxon>Pseudomonadati</taxon>
        <taxon>Bacteroidota</taxon>
        <taxon>Cytophagia</taxon>
        <taxon>Cytophagales</taxon>
        <taxon>Cytophagaceae</taxon>
        <taxon>Spirosoma</taxon>
    </lineage>
</organism>
<sequence length="617" mass="70373">MKLFRKTISWFGLAAMLFMLPSCSEYLDRQNQSTVSPTDAFKNFVNFQGFVEELYYCIPETSKFYWQSSFNWGEDEIIVAGATWFYGYKIDNGDFWGWQRENDGWGSGWMDGPGNTLDRGNRFNKRFWPLAWYGIRKANMGLENIDRLTDATQEEKNLIKGQMLFFRGWFHFQLMTYFGGLPYIDKVLPADQKLDLPRLTYQETALRAAEDFKAAAELLPINWDETDAGKRTLGKNQLRINKIMALGYLGKNYLYAASPLMNWSSTGSKTYDAELSKKSAEAFATLLQLSETGKTAHKLANFSEMSSVYYTLNQGMRIPGFPEAIMQSPAYDGGATRWGLNEQYVAGVLFNGGSTCFSPTANYVNHYGMANGLPIKNAEQADSESGYDPTDPWKGRDPRFYKDIIYDGVKMIQGISATREAHRYANLYTKGSYRDENNGSRTGYLNGKFIPRTTNYDDNGHNQSHFIHLSYMRLADVYLMYAEAALHGYGSPAGGFPGYISAQEAVNKIRRRAGVADVNAKFLGSKDAFMGELIRERAVELAFEGHRFNDLRRWLLLTERPYTLKTAHDFDRAPGGKVANLKERVILERRFNSKHYWLPLKVVDVSMYLAFPQNPGW</sequence>
<feature type="domain" description="SusD-like N-terminal" evidence="8">
    <location>
        <begin position="119"/>
        <end position="226"/>
    </location>
</feature>
<dbReference type="Pfam" id="PF14322">
    <property type="entry name" value="SusD-like_3"/>
    <property type="match status" value="1"/>
</dbReference>
<dbReference type="Pfam" id="PF07980">
    <property type="entry name" value="SusD_RagB"/>
    <property type="match status" value="1"/>
</dbReference>
<feature type="domain" description="RagB/SusD" evidence="7">
    <location>
        <begin position="322"/>
        <end position="617"/>
    </location>
</feature>
<dbReference type="EMBL" id="OCNH01000001">
    <property type="protein sequence ID" value="SOD82423.1"/>
    <property type="molecule type" value="Genomic_DNA"/>
</dbReference>
<dbReference type="Proteomes" id="UP000219452">
    <property type="component" value="Unassembled WGS sequence"/>
</dbReference>
<keyword evidence="5" id="KW-0998">Cell outer membrane</keyword>
<evidence type="ECO:0000313" key="9">
    <source>
        <dbReference type="EMBL" id="SOD82423.1"/>
    </source>
</evidence>
<evidence type="ECO:0000256" key="1">
    <source>
        <dbReference type="ARBA" id="ARBA00004442"/>
    </source>
</evidence>
<evidence type="ECO:0000256" key="5">
    <source>
        <dbReference type="ARBA" id="ARBA00023237"/>
    </source>
</evidence>
<evidence type="ECO:0000259" key="8">
    <source>
        <dbReference type="Pfam" id="PF14322"/>
    </source>
</evidence>
<gene>
    <name evidence="9" type="ORF">SAMN06269250_2133</name>
</gene>
<keyword evidence="4" id="KW-0472">Membrane</keyword>
<keyword evidence="3 6" id="KW-0732">Signal</keyword>
<feature type="chain" id="PRO_5012651247" evidence="6">
    <location>
        <begin position="25"/>
        <end position="617"/>
    </location>
</feature>
<dbReference type="OrthoDB" id="1109873at2"/>
<keyword evidence="10" id="KW-1185">Reference proteome</keyword>
<evidence type="ECO:0000256" key="6">
    <source>
        <dbReference type="SAM" id="SignalP"/>
    </source>
</evidence>
<name>A0A286FGT5_9BACT</name>
<dbReference type="GO" id="GO:0009279">
    <property type="term" value="C:cell outer membrane"/>
    <property type="evidence" value="ECO:0007669"/>
    <property type="project" value="UniProtKB-SubCell"/>
</dbReference>
<comment type="subcellular location">
    <subcellularLocation>
        <location evidence="1">Cell outer membrane</location>
    </subcellularLocation>
</comment>
<dbReference type="InterPro" id="IPR033985">
    <property type="entry name" value="SusD-like_N"/>
</dbReference>
<accession>A0A286FGT5</accession>
<evidence type="ECO:0000256" key="3">
    <source>
        <dbReference type="ARBA" id="ARBA00022729"/>
    </source>
</evidence>
<evidence type="ECO:0000256" key="2">
    <source>
        <dbReference type="ARBA" id="ARBA00006275"/>
    </source>
</evidence>
<dbReference type="AlphaFoldDB" id="A0A286FGT5"/>
<dbReference type="InterPro" id="IPR012944">
    <property type="entry name" value="SusD_RagB_dom"/>
</dbReference>
<evidence type="ECO:0000256" key="4">
    <source>
        <dbReference type="ARBA" id="ARBA00023136"/>
    </source>
</evidence>